<dbReference type="GO" id="GO:0016616">
    <property type="term" value="F:oxidoreductase activity, acting on the CH-OH group of donors, NAD or NADP as acceptor"/>
    <property type="evidence" value="ECO:0007669"/>
    <property type="project" value="TreeGrafter"/>
</dbReference>
<dbReference type="FunFam" id="3.40.50.720:FF:000191">
    <property type="entry name" value="Methylglyoxal reductase (NADPH-dependent)"/>
    <property type="match status" value="1"/>
</dbReference>
<proteinExistence type="inferred from homology"/>
<protein>
    <submittedName>
        <fullName evidence="4">NADPH-dependent methylglyoxal reductase Grp2p</fullName>
    </submittedName>
</protein>
<dbReference type="Gene3D" id="3.40.50.720">
    <property type="entry name" value="NAD(P)-binding Rossmann-like Domain"/>
    <property type="match status" value="1"/>
</dbReference>
<comment type="similarity">
    <text evidence="2">Belongs to the NAD(P)-dependent epimerase/dehydratase family. Dihydroflavonol-4-reductase subfamily.</text>
</comment>
<evidence type="ECO:0000259" key="3">
    <source>
        <dbReference type="Pfam" id="PF01370"/>
    </source>
</evidence>
<dbReference type="OrthoDB" id="2735536at2759"/>
<name>A0A9P0QTB0_9ASCO</name>
<keyword evidence="1" id="KW-0560">Oxidoreductase</keyword>
<organism evidence="4 5">
    <name type="scientific">[Candida] railenensis</name>
    <dbReference type="NCBI Taxonomy" id="45579"/>
    <lineage>
        <taxon>Eukaryota</taxon>
        <taxon>Fungi</taxon>
        <taxon>Dikarya</taxon>
        <taxon>Ascomycota</taxon>
        <taxon>Saccharomycotina</taxon>
        <taxon>Pichiomycetes</taxon>
        <taxon>Debaryomycetaceae</taxon>
        <taxon>Kurtzmaniella</taxon>
    </lineage>
</organism>
<dbReference type="SUPFAM" id="SSF51735">
    <property type="entry name" value="NAD(P)-binding Rossmann-fold domains"/>
    <property type="match status" value="1"/>
</dbReference>
<keyword evidence="5" id="KW-1185">Reference proteome</keyword>
<evidence type="ECO:0000256" key="1">
    <source>
        <dbReference type="ARBA" id="ARBA00023002"/>
    </source>
</evidence>
<dbReference type="PANTHER" id="PTHR10366">
    <property type="entry name" value="NAD DEPENDENT EPIMERASE/DEHYDRATASE"/>
    <property type="match status" value="1"/>
</dbReference>
<dbReference type="AlphaFoldDB" id="A0A9P0QTB0"/>
<dbReference type="Pfam" id="PF01370">
    <property type="entry name" value="Epimerase"/>
    <property type="match status" value="1"/>
</dbReference>
<dbReference type="EMBL" id="CAKXYY010000013">
    <property type="protein sequence ID" value="CAH2353975.1"/>
    <property type="molecule type" value="Genomic_DNA"/>
</dbReference>
<comment type="caution">
    <text evidence="4">The sequence shown here is derived from an EMBL/GenBank/DDBJ whole genome shotgun (WGS) entry which is preliminary data.</text>
</comment>
<evidence type="ECO:0000313" key="5">
    <source>
        <dbReference type="Proteomes" id="UP000837801"/>
    </source>
</evidence>
<feature type="domain" description="NAD-dependent epimerase/dehydratase" evidence="3">
    <location>
        <begin position="5"/>
        <end position="255"/>
    </location>
</feature>
<evidence type="ECO:0000256" key="2">
    <source>
        <dbReference type="ARBA" id="ARBA00023445"/>
    </source>
</evidence>
<accession>A0A9P0QTB0</accession>
<gene>
    <name evidence="4" type="ORF">CLIB1423_13S03158</name>
</gene>
<dbReference type="InterPro" id="IPR050425">
    <property type="entry name" value="NAD(P)_dehydrat-like"/>
</dbReference>
<sequence length="331" mass="36155">MAATVFVSGASGFIAQHVIKQLLEKGYSVVGSVRSESKGENLKKNFDTDELSYEVVEDLETVGAFDSALKKHPDVTIFIHTASPVAFQVNDNEKDIIIPAINGTVNVLQAIKTSAPKVKKVIITSSIVTQLQIDDLSQTATEDTWSNISYDRAKEDGYAAYFGSKAFAEKAGIEFVKSEKPNFTLSTIHPVYVFGPQVFDSEAKGSLNLSNTFVSRLLELKSESDSQVPNTSGSFVDVRDVAAAHIIEIEKPSNGLRVITSNDVFTSQKLLNIINKNFPDLNLIKGDTSPSAEDTKSNVDDTKSREYLGLDYIGLEESVVQTVKQYLVANK</sequence>
<reference evidence="4" key="1">
    <citation type="submission" date="2022-03" db="EMBL/GenBank/DDBJ databases">
        <authorList>
            <person name="Legras J.-L."/>
            <person name="Devillers H."/>
            <person name="Grondin C."/>
        </authorList>
    </citation>
    <scope>NUCLEOTIDE SEQUENCE</scope>
    <source>
        <strain evidence="4">CLIB 1423</strain>
    </source>
</reference>
<dbReference type="InterPro" id="IPR036291">
    <property type="entry name" value="NAD(P)-bd_dom_sf"/>
</dbReference>
<dbReference type="PANTHER" id="PTHR10366:SF564">
    <property type="entry name" value="STEROL-4-ALPHA-CARBOXYLATE 3-DEHYDROGENASE, DECARBOXYLATING"/>
    <property type="match status" value="1"/>
</dbReference>
<evidence type="ECO:0000313" key="4">
    <source>
        <dbReference type="EMBL" id="CAH2353975.1"/>
    </source>
</evidence>
<dbReference type="InterPro" id="IPR001509">
    <property type="entry name" value="Epimerase_deHydtase"/>
</dbReference>
<dbReference type="Proteomes" id="UP000837801">
    <property type="component" value="Unassembled WGS sequence"/>
</dbReference>